<gene>
    <name evidence="2" type="ORF">F8M41_001281</name>
</gene>
<keyword evidence="1" id="KW-0472">Membrane</keyword>
<comment type="caution">
    <text evidence="2">The sequence shown here is derived from an EMBL/GenBank/DDBJ whole genome shotgun (WGS) entry which is preliminary data.</text>
</comment>
<feature type="transmembrane region" description="Helical" evidence="1">
    <location>
        <begin position="32"/>
        <end position="58"/>
    </location>
</feature>
<evidence type="ECO:0000313" key="2">
    <source>
        <dbReference type="EMBL" id="KAF0560701.1"/>
    </source>
</evidence>
<keyword evidence="1" id="KW-0812">Transmembrane</keyword>
<protein>
    <submittedName>
        <fullName evidence="2">Uncharacterized protein</fullName>
    </submittedName>
</protein>
<reference evidence="2 3" key="1">
    <citation type="journal article" date="2019" name="Environ. Microbiol.">
        <title>At the nexus of three kingdoms: the genome of the mycorrhizal fungus Gigaspora margarita provides insights into plant, endobacterial and fungal interactions.</title>
        <authorList>
            <person name="Venice F."/>
            <person name="Ghignone S."/>
            <person name="Salvioli di Fossalunga A."/>
            <person name="Amselem J."/>
            <person name="Novero M."/>
            <person name="Xianan X."/>
            <person name="Sedzielewska Toro K."/>
            <person name="Morin E."/>
            <person name="Lipzen A."/>
            <person name="Grigoriev I.V."/>
            <person name="Henrissat B."/>
            <person name="Martin F.M."/>
            <person name="Bonfante P."/>
        </authorList>
    </citation>
    <scope>NUCLEOTIDE SEQUENCE [LARGE SCALE GENOMIC DNA]</scope>
    <source>
        <strain evidence="2 3">BEG34</strain>
    </source>
</reference>
<name>A0A8H4EVC9_GIGMA</name>
<sequence>MQCKLYLQDLGLDITYWDNNLGGVRIISRGGIIIIGLGGVIIISLGDGGVIGLGGVTIRDLASLFYYFYAFLHHYICVLRNIIHNVELRLRVHQIGPPAPAIQALLSKVQDPA</sequence>
<proteinExistence type="predicted"/>
<organism evidence="2 3">
    <name type="scientific">Gigaspora margarita</name>
    <dbReference type="NCBI Taxonomy" id="4874"/>
    <lineage>
        <taxon>Eukaryota</taxon>
        <taxon>Fungi</taxon>
        <taxon>Fungi incertae sedis</taxon>
        <taxon>Mucoromycota</taxon>
        <taxon>Glomeromycotina</taxon>
        <taxon>Glomeromycetes</taxon>
        <taxon>Diversisporales</taxon>
        <taxon>Gigasporaceae</taxon>
        <taxon>Gigaspora</taxon>
    </lineage>
</organism>
<evidence type="ECO:0000313" key="3">
    <source>
        <dbReference type="Proteomes" id="UP000439903"/>
    </source>
</evidence>
<dbReference type="Proteomes" id="UP000439903">
    <property type="component" value="Unassembled WGS sequence"/>
</dbReference>
<dbReference type="EMBL" id="WTPW01000012">
    <property type="protein sequence ID" value="KAF0560701.1"/>
    <property type="molecule type" value="Genomic_DNA"/>
</dbReference>
<keyword evidence="3" id="KW-1185">Reference proteome</keyword>
<evidence type="ECO:0000256" key="1">
    <source>
        <dbReference type="SAM" id="Phobius"/>
    </source>
</evidence>
<accession>A0A8H4EVC9</accession>
<keyword evidence="1" id="KW-1133">Transmembrane helix</keyword>
<dbReference type="AlphaFoldDB" id="A0A8H4EVC9"/>